<name>A0A395LZA2_9BACT</name>
<dbReference type="SUPFAM" id="SSF46894">
    <property type="entry name" value="C-terminal effector domain of the bipartite response regulators"/>
    <property type="match status" value="1"/>
</dbReference>
<dbReference type="Gene3D" id="1.10.10.10">
    <property type="entry name" value="Winged helix-like DNA-binding domain superfamily/Winged helix DNA-binding domain"/>
    <property type="match status" value="1"/>
</dbReference>
<feature type="repeat" description="TPR" evidence="1">
    <location>
        <begin position="255"/>
        <end position="288"/>
    </location>
</feature>
<accession>A0A395LZA2</accession>
<dbReference type="GO" id="GO:0003677">
    <property type="term" value="F:DNA binding"/>
    <property type="evidence" value="ECO:0007669"/>
    <property type="project" value="InterPro"/>
</dbReference>
<reference evidence="3 4" key="1">
    <citation type="journal article" date="2011" name="ISME J.">
        <title>Community ecology of hot spring cyanobacterial mats: predominant populations and their functional potential.</title>
        <authorList>
            <person name="Klatt C.G."/>
            <person name="Wood J.M."/>
            <person name="Rusch D.B."/>
            <person name="Bateson M.M."/>
            <person name="Hamamura N."/>
            <person name="Heidelberg J.F."/>
            <person name="Grossman A.R."/>
            <person name="Bhaya D."/>
            <person name="Cohan F.M."/>
            <person name="Kuhl M."/>
            <person name="Bryant D.A."/>
            <person name="Ward D.M."/>
        </authorList>
    </citation>
    <scope>NUCLEOTIDE SEQUENCE [LARGE SCALE GENOMIC DNA]</scope>
    <source>
        <strain evidence="3">OS</strain>
    </source>
</reference>
<dbReference type="PANTHER" id="PTHR35807:SF2">
    <property type="entry name" value="TRANSCRIPTIONAL ACTIVATOR DOMAIN"/>
    <property type="match status" value="1"/>
</dbReference>
<dbReference type="Pfam" id="PF13181">
    <property type="entry name" value="TPR_8"/>
    <property type="match status" value="1"/>
</dbReference>
<proteinExistence type="predicted"/>
<feature type="repeat" description="TPR" evidence="1">
    <location>
        <begin position="295"/>
        <end position="328"/>
    </location>
</feature>
<dbReference type="InterPro" id="IPR011990">
    <property type="entry name" value="TPR-like_helical_dom_sf"/>
</dbReference>
<dbReference type="PROSITE" id="PS50005">
    <property type="entry name" value="TPR"/>
    <property type="match status" value="5"/>
</dbReference>
<dbReference type="EMBL" id="PHFL01000067">
    <property type="protein sequence ID" value="RFM23328.1"/>
    <property type="molecule type" value="Genomic_DNA"/>
</dbReference>
<dbReference type="InterPro" id="IPR036388">
    <property type="entry name" value="WH-like_DNA-bd_sf"/>
</dbReference>
<dbReference type="Pfam" id="PF13424">
    <property type="entry name" value="TPR_12"/>
    <property type="match status" value="2"/>
</dbReference>
<dbReference type="AlphaFoldDB" id="A0A395LZA2"/>
<evidence type="ECO:0000256" key="1">
    <source>
        <dbReference type="PROSITE-ProRule" id="PRU00339"/>
    </source>
</evidence>
<dbReference type="PANTHER" id="PTHR35807">
    <property type="entry name" value="TRANSCRIPTIONAL REGULATOR REDD-RELATED"/>
    <property type="match status" value="1"/>
</dbReference>
<dbReference type="InterPro" id="IPR016032">
    <property type="entry name" value="Sig_transdc_resp-reg_C-effctor"/>
</dbReference>
<dbReference type="InterPro" id="IPR019734">
    <property type="entry name" value="TPR_rpt"/>
</dbReference>
<comment type="caution">
    <text evidence="3">The sequence shown here is derived from an EMBL/GenBank/DDBJ whole genome shotgun (WGS) entry which is preliminary data.</text>
</comment>
<evidence type="ECO:0000259" key="2">
    <source>
        <dbReference type="SMART" id="SM01043"/>
    </source>
</evidence>
<keyword evidence="1" id="KW-0802">TPR repeat</keyword>
<evidence type="ECO:0000313" key="4">
    <source>
        <dbReference type="Proteomes" id="UP000266389"/>
    </source>
</evidence>
<sequence>MVEKHVPTAHAPHPSSASELIEQIRRIRYIDTPRAYLSAEAALKHAQQTSNVAMLLDSLRELAICSHVLNDYPQTIAWAELLLREAVRYGSSAHEGSAHNLLGIGHHDIGNLELALEHFQAALVLHHRDGRQRSVASILHNIGNIYTLKGEFETALKWYLRALDLRQYASRELLPRLLNGLGYAHYQLGQHTEALNYLTQSLETAEADGFKFMQVIALGNLVDVYMHYGDYTAALKFCISALVLAEQLGNQKEVASKKLRLGTIYLRMGDRSAAIVAFVEALRIAEQLGAALIKIIALSKLGEVYAQLEEYDHAKTHFLKAKSLSQTCGYAFSDAQVSLELAKLFMKQKQYCAAQPLLNEGLLASQQAASKVLEQQYHEAFAALYKSLSNLTLSLQHTKLAESLQAQISAHGITRHLLMEFETRRFLRDQPQPSKSDIESALHLARKAIEQKYKHFLVRRSLQQDTPSPAKTKPLSIFVKTFGEFALTIDGRTVARSDWQRKKARDIFKILLIHHQQAVTTDELIDMLWNSTTKHNVEQVIKNSISFIRRVLEPDLAPRQPSTFLRNDGKAYILDLGEGAMIDFLEFKSLMHQASKGADRAALYKKAIALYTGDFLKEDLYAEWSVFERESLKDSYLHALTYLAQHALEHEDEAEAVSYARQLIDTDHTHDKGYEILLRIFLKQGNRSEARRIYAQCKEAFAKELGAAPPMHLHALVSHLQ</sequence>
<dbReference type="SMART" id="SM00028">
    <property type="entry name" value="TPR"/>
    <property type="match status" value="7"/>
</dbReference>
<dbReference type="InterPro" id="IPR005158">
    <property type="entry name" value="BTAD"/>
</dbReference>
<dbReference type="InterPro" id="IPR051677">
    <property type="entry name" value="AfsR-DnrI-RedD_regulator"/>
</dbReference>
<dbReference type="Gene3D" id="1.25.40.10">
    <property type="entry name" value="Tetratricopeptide repeat domain"/>
    <property type="match status" value="4"/>
</dbReference>
<feature type="repeat" description="TPR" evidence="1">
    <location>
        <begin position="96"/>
        <end position="129"/>
    </location>
</feature>
<dbReference type="SMART" id="SM01043">
    <property type="entry name" value="BTAD"/>
    <property type="match status" value="1"/>
</dbReference>
<dbReference type="GO" id="GO:0006355">
    <property type="term" value="P:regulation of DNA-templated transcription"/>
    <property type="evidence" value="ECO:0007669"/>
    <property type="project" value="InterPro"/>
</dbReference>
<dbReference type="SUPFAM" id="SSF48452">
    <property type="entry name" value="TPR-like"/>
    <property type="match status" value="3"/>
</dbReference>
<feature type="domain" description="Bacterial transcriptional activator" evidence="2">
    <location>
        <begin position="582"/>
        <end position="721"/>
    </location>
</feature>
<dbReference type="Proteomes" id="UP000266389">
    <property type="component" value="Unassembled WGS sequence"/>
</dbReference>
<protein>
    <recommendedName>
        <fullName evidence="2">Bacterial transcriptional activator domain-containing protein</fullName>
    </recommendedName>
</protein>
<dbReference type="Pfam" id="PF03704">
    <property type="entry name" value="BTAD"/>
    <property type="match status" value="1"/>
</dbReference>
<gene>
    <name evidence="3" type="ORF">D0433_11720</name>
</gene>
<feature type="repeat" description="TPR" evidence="1">
    <location>
        <begin position="136"/>
        <end position="169"/>
    </location>
</feature>
<feature type="repeat" description="TPR" evidence="1">
    <location>
        <begin position="175"/>
        <end position="208"/>
    </location>
</feature>
<organism evidence="3 4">
    <name type="scientific">Candidatus Thermochlorobacter aerophilus</name>
    <dbReference type="NCBI Taxonomy" id="1868324"/>
    <lineage>
        <taxon>Bacteria</taxon>
        <taxon>Pseudomonadati</taxon>
        <taxon>Chlorobiota</taxon>
        <taxon>Chlorobiia</taxon>
        <taxon>Chlorobiales</taxon>
        <taxon>Candidatus Thermochlorobacteriaceae</taxon>
        <taxon>Candidatus Thermochlorobacter</taxon>
    </lineage>
</organism>
<evidence type="ECO:0000313" key="3">
    <source>
        <dbReference type="EMBL" id="RFM23328.1"/>
    </source>
</evidence>